<dbReference type="SUPFAM" id="SSF75471">
    <property type="entry name" value="YhbY-like"/>
    <property type="match status" value="1"/>
</dbReference>
<dbReference type="Proteomes" id="UP000236333">
    <property type="component" value="Unassembled WGS sequence"/>
</dbReference>
<proteinExistence type="predicted"/>
<evidence type="ECO:0000313" key="5">
    <source>
        <dbReference type="EMBL" id="PNH01377.1"/>
    </source>
</evidence>
<evidence type="ECO:0000256" key="3">
    <source>
        <dbReference type="SAM" id="MobiDB-lite"/>
    </source>
</evidence>
<evidence type="ECO:0000313" key="6">
    <source>
        <dbReference type="Proteomes" id="UP000236333"/>
    </source>
</evidence>
<dbReference type="EMBL" id="PGGS01000920">
    <property type="protein sequence ID" value="PNH01377.1"/>
    <property type="molecule type" value="Genomic_DNA"/>
</dbReference>
<dbReference type="PROSITE" id="PS51295">
    <property type="entry name" value="CRM"/>
    <property type="match status" value="1"/>
</dbReference>
<dbReference type="OrthoDB" id="539692at2759"/>
<evidence type="ECO:0000256" key="2">
    <source>
        <dbReference type="PROSITE-ProRule" id="PRU00626"/>
    </source>
</evidence>
<evidence type="ECO:0000256" key="1">
    <source>
        <dbReference type="ARBA" id="ARBA00022884"/>
    </source>
</evidence>
<dbReference type="GO" id="GO:0003723">
    <property type="term" value="F:RNA binding"/>
    <property type="evidence" value="ECO:0007669"/>
    <property type="project" value="UniProtKB-UniRule"/>
</dbReference>
<feature type="domain" description="CRM" evidence="4">
    <location>
        <begin position="90"/>
        <end position="191"/>
    </location>
</feature>
<feature type="region of interest" description="Disordered" evidence="3">
    <location>
        <begin position="1"/>
        <end position="90"/>
    </location>
</feature>
<dbReference type="Pfam" id="PF01985">
    <property type="entry name" value="CRS1_YhbY"/>
    <property type="match status" value="1"/>
</dbReference>
<dbReference type="Gene3D" id="3.30.110.60">
    <property type="entry name" value="YhbY-like"/>
    <property type="match status" value="1"/>
</dbReference>
<dbReference type="AlphaFoldDB" id="A0A2J7ZM87"/>
<dbReference type="InterPro" id="IPR035920">
    <property type="entry name" value="YhbY-like_sf"/>
</dbReference>
<comment type="caution">
    <text evidence="5">The sequence shown here is derived from an EMBL/GenBank/DDBJ whole genome shotgun (WGS) entry which is preliminary data.</text>
</comment>
<keyword evidence="1 2" id="KW-0694">RNA-binding</keyword>
<name>A0A2J7ZM87_9CHLO</name>
<dbReference type="InterPro" id="IPR001890">
    <property type="entry name" value="RNA-binding_CRM"/>
</dbReference>
<sequence>MSCGVTSTTAASCAGPQQREQRRRGATSTGATSRPTAAGGQDQDEDKDEGSSGLGGDDDDEDIGFGTSGNDGADDAAAALGPPPAVRYQRPLPLKDRKPLRARAETLARERRLVRVQLGQLGVTPAFLRSAAAALAAHELVRVKLGEGCGLERRAAAALLEAHLDCCAVHQVGFTVTLYRQSGLPRQANTLPVSGEEARAAETAAAAAEAAALAAEASVAKCVRKRAGQQPMVEGQRPPEFSVL</sequence>
<gene>
    <name evidence="5" type="ORF">TSOC_012744</name>
</gene>
<feature type="compositionally biased region" description="Low complexity" evidence="3">
    <location>
        <begin position="64"/>
        <end position="80"/>
    </location>
</feature>
<protein>
    <recommendedName>
        <fullName evidence="4">CRM domain-containing protein</fullName>
    </recommendedName>
</protein>
<organism evidence="5 6">
    <name type="scientific">Tetrabaena socialis</name>
    <dbReference type="NCBI Taxonomy" id="47790"/>
    <lineage>
        <taxon>Eukaryota</taxon>
        <taxon>Viridiplantae</taxon>
        <taxon>Chlorophyta</taxon>
        <taxon>core chlorophytes</taxon>
        <taxon>Chlorophyceae</taxon>
        <taxon>CS clade</taxon>
        <taxon>Chlamydomonadales</taxon>
        <taxon>Tetrabaenaceae</taxon>
        <taxon>Tetrabaena</taxon>
    </lineage>
</organism>
<dbReference type="SMART" id="SM01103">
    <property type="entry name" value="CRS1_YhbY"/>
    <property type="match status" value="1"/>
</dbReference>
<reference evidence="5 6" key="1">
    <citation type="journal article" date="2017" name="Mol. Biol. Evol.">
        <title>The 4-celled Tetrabaena socialis nuclear genome reveals the essential components for genetic control of cell number at the origin of multicellularity in the volvocine lineage.</title>
        <authorList>
            <person name="Featherston J."/>
            <person name="Arakaki Y."/>
            <person name="Hanschen E.R."/>
            <person name="Ferris P.J."/>
            <person name="Michod R.E."/>
            <person name="Olson B.J.S.C."/>
            <person name="Nozaki H."/>
            <person name="Durand P.M."/>
        </authorList>
    </citation>
    <scope>NUCLEOTIDE SEQUENCE [LARGE SCALE GENOMIC DNA]</scope>
    <source>
        <strain evidence="5 6">NIES-571</strain>
    </source>
</reference>
<evidence type="ECO:0000259" key="4">
    <source>
        <dbReference type="PROSITE" id="PS51295"/>
    </source>
</evidence>
<feature type="compositionally biased region" description="Polar residues" evidence="3">
    <location>
        <begin position="26"/>
        <end position="35"/>
    </location>
</feature>
<feature type="compositionally biased region" description="Polar residues" evidence="3">
    <location>
        <begin position="1"/>
        <end position="11"/>
    </location>
</feature>
<accession>A0A2J7ZM87</accession>
<keyword evidence="6" id="KW-1185">Reference proteome</keyword>